<evidence type="ECO:0000256" key="1">
    <source>
        <dbReference type="ARBA" id="ARBA00001933"/>
    </source>
</evidence>
<keyword evidence="9" id="KW-1185">Reference proteome</keyword>
<evidence type="ECO:0000256" key="4">
    <source>
        <dbReference type="HAMAP-Rule" id="MF_01201"/>
    </source>
</evidence>
<organism evidence="8 9">
    <name type="scientific">Peptacetobacter hominis</name>
    <dbReference type="NCBI Taxonomy" id="2743610"/>
    <lineage>
        <taxon>Bacteria</taxon>
        <taxon>Bacillati</taxon>
        <taxon>Bacillota</taxon>
        <taxon>Clostridia</taxon>
        <taxon>Peptostreptococcales</taxon>
        <taxon>Peptostreptococcaceae</taxon>
        <taxon>Peptacetobacter</taxon>
    </lineage>
</organism>
<dbReference type="EMBL" id="SGJB01000002">
    <property type="protein sequence ID" value="TQQ85402.1"/>
    <property type="molecule type" value="Genomic_DNA"/>
</dbReference>
<evidence type="ECO:0000313" key="9">
    <source>
        <dbReference type="Proteomes" id="UP000317863"/>
    </source>
</evidence>
<dbReference type="PRINTS" id="PR00992">
    <property type="entry name" value="ALARACEMASE"/>
</dbReference>
<evidence type="ECO:0000256" key="5">
    <source>
        <dbReference type="PIRSR" id="PIRSR600821-50"/>
    </source>
</evidence>
<dbReference type="InterPro" id="IPR020622">
    <property type="entry name" value="Ala_racemase_pyridoxalP-BS"/>
</dbReference>
<dbReference type="OrthoDB" id="9813814at2"/>
<dbReference type="PANTHER" id="PTHR30511:SF0">
    <property type="entry name" value="ALANINE RACEMASE, CATABOLIC-RELATED"/>
    <property type="match status" value="1"/>
</dbReference>
<dbReference type="RefSeq" id="WP_142535106.1">
    <property type="nucleotide sequence ID" value="NZ_SGJB01000002.1"/>
</dbReference>
<dbReference type="HAMAP" id="MF_01201">
    <property type="entry name" value="Ala_racemase"/>
    <property type="match status" value="1"/>
</dbReference>
<dbReference type="PANTHER" id="PTHR30511">
    <property type="entry name" value="ALANINE RACEMASE"/>
    <property type="match status" value="1"/>
</dbReference>
<evidence type="ECO:0000259" key="7">
    <source>
        <dbReference type="SMART" id="SM01005"/>
    </source>
</evidence>
<dbReference type="Gene3D" id="2.40.37.10">
    <property type="entry name" value="Lyase, Ornithine Decarboxylase, Chain A, domain 1"/>
    <property type="match status" value="1"/>
</dbReference>
<dbReference type="NCBIfam" id="TIGR00492">
    <property type="entry name" value="alr"/>
    <property type="match status" value="1"/>
</dbReference>
<evidence type="ECO:0000256" key="3">
    <source>
        <dbReference type="ARBA" id="ARBA00023235"/>
    </source>
</evidence>
<dbReference type="InterPro" id="IPR011079">
    <property type="entry name" value="Ala_racemase_C"/>
</dbReference>
<dbReference type="EC" id="5.1.1.1" evidence="4"/>
<dbReference type="GO" id="GO:0005829">
    <property type="term" value="C:cytosol"/>
    <property type="evidence" value="ECO:0007669"/>
    <property type="project" value="TreeGrafter"/>
</dbReference>
<dbReference type="GO" id="GO:0008784">
    <property type="term" value="F:alanine racemase activity"/>
    <property type="evidence" value="ECO:0007669"/>
    <property type="project" value="UniProtKB-UniRule"/>
</dbReference>
<dbReference type="SUPFAM" id="SSF51419">
    <property type="entry name" value="PLP-binding barrel"/>
    <property type="match status" value="1"/>
</dbReference>
<evidence type="ECO:0000256" key="6">
    <source>
        <dbReference type="PIRSR" id="PIRSR600821-52"/>
    </source>
</evidence>
<dbReference type="UniPathway" id="UPA00042">
    <property type="reaction ID" value="UER00497"/>
</dbReference>
<feature type="domain" description="Alanine racemase C-terminal" evidence="7">
    <location>
        <begin position="250"/>
        <end position="372"/>
    </location>
</feature>
<gene>
    <name evidence="8" type="primary">alr</name>
    <name evidence="8" type="ORF">EXD82_01255</name>
</gene>
<comment type="similarity">
    <text evidence="4">Belongs to the alanine racemase family.</text>
</comment>
<dbReference type="PROSITE" id="PS00395">
    <property type="entry name" value="ALANINE_RACEMASE"/>
    <property type="match status" value="1"/>
</dbReference>
<protein>
    <recommendedName>
        <fullName evidence="4">Alanine racemase</fullName>
        <ecNumber evidence="4">5.1.1.1</ecNumber>
    </recommendedName>
</protein>
<dbReference type="InterPro" id="IPR001608">
    <property type="entry name" value="Ala_racemase_N"/>
</dbReference>
<accession>A0A544QXG0</accession>
<dbReference type="InterPro" id="IPR009006">
    <property type="entry name" value="Ala_racemase/Decarboxylase_C"/>
</dbReference>
<keyword evidence="2 4" id="KW-0663">Pyridoxal phosphate</keyword>
<dbReference type="FunFam" id="3.20.20.10:FF:000002">
    <property type="entry name" value="Alanine racemase"/>
    <property type="match status" value="1"/>
</dbReference>
<sequence length="386" mass="43791">MIDKNRIRAVAWAEIDLDAFKENLANIRKLLVNNEVMCGIVKADAYGHGAVEIARTLEENGVEYLAVSRAEEAMELRRKQIDLPILILGYTPKERYRDILRNDVRFTVYSIDAAREINRVAEGLEMDAKVHIKIDTGMNRIGFQVNEQSISEIKEISEMNRINIKGIFTHFAAADEADKAFTNMQAEKFKYMIKRLKEEGVKIPMLHAANSAATVDCDDLRFDMVRTGIIMYGCYPSDEIMTERLELKPVMTIKTRVSHVKEIEAGEKISYGCTYEAKEKERIATLAIGYADGVVRGRKNPKVSINGKFYDIVGRICMDQCMVKVDDSVEVGDEAVIFGKGGISVSEFAEDCGTIAHEIMCNISRRIPRVFIEHGQIIKYDDYLRY</sequence>
<feature type="binding site" evidence="4 6">
    <location>
        <position position="318"/>
    </location>
    <ligand>
        <name>substrate</name>
    </ligand>
</feature>
<dbReference type="SUPFAM" id="SSF50621">
    <property type="entry name" value="Alanine racemase C-terminal domain-like"/>
    <property type="match status" value="1"/>
</dbReference>
<feature type="active site" description="Proton acceptor; specific for D-alanine" evidence="4">
    <location>
        <position position="42"/>
    </location>
</feature>
<comment type="pathway">
    <text evidence="4">Amino-acid biosynthesis; D-alanine biosynthesis; D-alanine from L-alanine: step 1/1.</text>
</comment>
<dbReference type="InterPro" id="IPR029066">
    <property type="entry name" value="PLP-binding_barrel"/>
</dbReference>
<feature type="active site" description="Proton acceptor; specific for L-alanine" evidence="4">
    <location>
        <position position="271"/>
    </location>
</feature>
<dbReference type="CDD" id="cd00430">
    <property type="entry name" value="PLPDE_III_AR"/>
    <property type="match status" value="1"/>
</dbReference>
<dbReference type="GO" id="GO:0030632">
    <property type="term" value="P:D-alanine biosynthetic process"/>
    <property type="evidence" value="ECO:0007669"/>
    <property type="project" value="UniProtKB-UniRule"/>
</dbReference>
<evidence type="ECO:0000313" key="8">
    <source>
        <dbReference type="EMBL" id="TQQ85402.1"/>
    </source>
</evidence>
<dbReference type="Proteomes" id="UP000317863">
    <property type="component" value="Unassembled WGS sequence"/>
</dbReference>
<name>A0A544QXG0_9FIRM</name>
<dbReference type="Gene3D" id="3.20.20.10">
    <property type="entry name" value="Alanine racemase"/>
    <property type="match status" value="1"/>
</dbReference>
<comment type="function">
    <text evidence="4">Catalyzes the interconversion of L-alanine and D-alanine. May also act on other amino acids.</text>
</comment>
<comment type="catalytic activity">
    <reaction evidence="4">
        <text>L-alanine = D-alanine</text>
        <dbReference type="Rhea" id="RHEA:20249"/>
        <dbReference type="ChEBI" id="CHEBI:57416"/>
        <dbReference type="ChEBI" id="CHEBI:57972"/>
        <dbReference type="EC" id="5.1.1.1"/>
    </reaction>
</comment>
<keyword evidence="3 4" id="KW-0413">Isomerase</keyword>
<comment type="cofactor">
    <cofactor evidence="1 4 5">
        <name>pyridoxal 5'-phosphate</name>
        <dbReference type="ChEBI" id="CHEBI:597326"/>
    </cofactor>
</comment>
<dbReference type="InterPro" id="IPR000821">
    <property type="entry name" value="Ala_racemase"/>
</dbReference>
<feature type="modified residue" description="N6-(pyridoxal phosphate)lysine" evidence="4 5">
    <location>
        <position position="42"/>
    </location>
</feature>
<dbReference type="GO" id="GO:0009252">
    <property type="term" value="P:peptidoglycan biosynthetic process"/>
    <property type="evidence" value="ECO:0007669"/>
    <property type="project" value="TreeGrafter"/>
</dbReference>
<dbReference type="SMART" id="SM01005">
    <property type="entry name" value="Ala_racemase_C"/>
    <property type="match status" value="1"/>
</dbReference>
<feature type="binding site" evidence="4 6">
    <location>
        <position position="140"/>
    </location>
    <ligand>
        <name>substrate</name>
    </ligand>
</feature>
<dbReference type="GO" id="GO:0030170">
    <property type="term" value="F:pyridoxal phosphate binding"/>
    <property type="evidence" value="ECO:0007669"/>
    <property type="project" value="UniProtKB-UniRule"/>
</dbReference>
<dbReference type="Pfam" id="PF01168">
    <property type="entry name" value="Ala_racemase_N"/>
    <property type="match status" value="1"/>
</dbReference>
<comment type="caution">
    <text evidence="8">The sequence shown here is derived from an EMBL/GenBank/DDBJ whole genome shotgun (WGS) entry which is preliminary data.</text>
</comment>
<proteinExistence type="inferred from homology"/>
<dbReference type="AlphaFoldDB" id="A0A544QXG0"/>
<dbReference type="Pfam" id="PF00842">
    <property type="entry name" value="Ala_racemase_C"/>
    <property type="match status" value="1"/>
</dbReference>
<evidence type="ECO:0000256" key="2">
    <source>
        <dbReference type="ARBA" id="ARBA00022898"/>
    </source>
</evidence>
<reference evidence="8 9" key="1">
    <citation type="submission" date="2019-02" db="EMBL/GenBank/DDBJ databases">
        <title>Peptostreptococcaceae bacterium ZHW00191 nov., a new bacterium isolated from the human gut.</title>
        <authorList>
            <person name="Zhou H.-W."/>
            <person name="Chen X.-J."/>
        </authorList>
    </citation>
    <scope>NUCLEOTIDE SEQUENCE [LARGE SCALE GENOMIC DNA]</scope>
    <source>
        <strain evidence="8 9">ZHW00191</strain>
    </source>
</reference>